<dbReference type="CDD" id="cd00190">
    <property type="entry name" value="Tryp_SPc"/>
    <property type="match status" value="1"/>
</dbReference>
<dbReference type="PROSITE" id="PS50923">
    <property type="entry name" value="SUSHI"/>
    <property type="match status" value="1"/>
</dbReference>
<dbReference type="GO" id="GO:0006508">
    <property type="term" value="P:proteolysis"/>
    <property type="evidence" value="ECO:0007669"/>
    <property type="project" value="InterPro"/>
</dbReference>
<keyword evidence="4" id="KW-0399">Innate immunity</keyword>
<feature type="chain" id="PRO_5035034874" evidence="11 16">
    <location>
        <begin position="21"/>
        <end position="458"/>
    </location>
</feature>
<keyword evidence="6 11" id="KW-0732">Signal</keyword>
<evidence type="ECO:0000259" key="14">
    <source>
        <dbReference type="PROSITE" id="PS50923"/>
    </source>
</evidence>
<keyword evidence="7" id="KW-0391">Immunity</keyword>
<dbReference type="InterPro" id="IPR001314">
    <property type="entry name" value="Peptidase_S1A"/>
</dbReference>
<reference evidence="16" key="1">
    <citation type="journal article" date="2019" name="Fish Shellfish Immunol.">
        <title>Transcriptomic characterization of adult zebrafish infected with Streptococcus agalactiae.</title>
        <authorList>
            <person name="Wu X.M."/>
            <person name="Cao L."/>
            <person name="Hu Y.W."/>
            <person name="Chang M.X."/>
        </authorList>
    </citation>
    <scope>NUCLEOTIDE SEQUENCE</scope>
    <source>
        <strain evidence="16">Tuebingen</strain>
    </source>
</reference>
<evidence type="ECO:0000259" key="12">
    <source>
        <dbReference type="PROSITE" id="PS01180"/>
    </source>
</evidence>
<protein>
    <submittedName>
        <fullName evidence="16">Uncharacterized protein LOC793504 precursor</fullName>
    </submittedName>
</protein>
<dbReference type="SMART" id="SM00042">
    <property type="entry name" value="CUB"/>
    <property type="match status" value="1"/>
</dbReference>
<name>A0A8M1NG05_DANRE</name>
<feature type="disulfide bond" evidence="10">
    <location>
        <begin position="138"/>
        <end position="181"/>
    </location>
</feature>
<feature type="domain" description="Sushi" evidence="14">
    <location>
        <begin position="136"/>
        <end position="204"/>
    </location>
</feature>
<dbReference type="Pfam" id="PF00089">
    <property type="entry name" value="Trypsin"/>
    <property type="match status" value="1"/>
</dbReference>
<evidence type="ECO:0000256" key="8">
    <source>
        <dbReference type="ARBA" id="ARBA00023157"/>
    </source>
</evidence>
<dbReference type="Pfam" id="PF00431">
    <property type="entry name" value="CUB"/>
    <property type="match status" value="1"/>
</dbReference>
<dbReference type="PROSITE" id="PS00135">
    <property type="entry name" value="TRYPSIN_SER"/>
    <property type="match status" value="1"/>
</dbReference>
<keyword evidence="2" id="KW-0964">Secreted</keyword>
<comment type="caution">
    <text evidence="10">Lacks conserved residue(s) required for the propagation of feature annotation.</text>
</comment>
<dbReference type="Proteomes" id="UP000000437">
    <property type="component" value="Chromosome 16"/>
</dbReference>
<accession>A0A8M1NG05</accession>
<dbReference type="InterPro" id="IPR001254">
    <property type="entry name" value="Trypsin_dom"/>
</dbReference>
<gene>
    <name evidence="16 17" type="primary">c1s.2</name>
    <name evidence="16" type="synonym">fd46c06</name>
    <name evidence="16" type="synonym">wu:fd46c06</name>
</gene>
<dbReference type="PROSITE" id="PS50240">
    <property type="entry name" value="TRYPSIN_DOM"/>
    <property type="match status" value="1"/>
</dbReference>
<evidence type="ECO:0000256" key="2">
    <source>
        <dbReference type="ARBA" id="ARBA00022525"/>
    </source>
</evidence>
<evidence type="ECO:0000256" key="5">
    <source>
        <dbReference type="ARBA" id="ARBA00022659"/>
    </source>
</evidence>
<evidence type="ECO:0000256" key="9">
    <source>
        <dbReference type="ARBA" id="ARBA00023180"/>
    </source>
</evidence>
<dbReference type="InterPro" id="IPR009003">
    <property type="entry name" value="Peptidase_S1_PA"/>
</dbReference>
<dbReference type="CDD" id="cd00041">
    <property type="entry name" value="CUB"/>
    <property type="match status" value="1"/>
</dbReference>
<dbReference type="GO" id="GO:0004252">
    <property type="term" value="F:serine-type endopeptidase activity"/>
    <property type="evidence" value="ECO:0007669"/>
    <property type="project" value="InterPro"/>
</dbReference>
<dbReference type="InterPro" id="IPR000859">
    <property type="entry name" value="CUB_dom"/>
</dbReference>
<dbReference type="GeneID" id="793504"/>
<evidence type="ECO:0000256" key="11">
    <source>
        <dbReference type="SAM" id="SignalP"/>
    </source>
</evidence>
<evidence type="ECO:0000256" key="6">
    <source>
        <dbReference type="ARBA" id="ARBA00022729"/>
    </source>
</evidence>
<dbReference type="PANTHER" id="PTHR24255">
    <property type="entry name" value="COMPLEMENT COMPONENT 1, S SUBCOMPONENT-RELATED"/>
    <property type="match status" value="1"/>
</dbReference>
<dbReference type="GO" id="GO:0045087">
    <property type="term" value="P:innate immune response"/>
    <property type="evidence" value="ECO:0007669"/>
    <property type="project" value="UniProtKB-KW"/>
</dbReference>
<dbReference type="CTD" id="793504"/>
<comment type="subcellular location">
    <subcellularLocation>
        <location evidence="1">Secreted</location>
    </subcellularLocation>
</comment>
<evidence type="ECO:0000313" key="15">
    <source>
        <dbReference type="Proteomes" id="UP000000437"/>
    </source>
</evidence>
<keyword evidence="5 10" id="KW-0768">Sushi</keyword>
<feature type="domain" description="CUB" evidence="12">
    <location>
        <begin position="9"/>
        <end position="134"/>
    </location>
</feature>
<keyword evidence="8 10" id="KW-1015">Disulfide bond</keyword>
<dbReference type="RefSeq" id="NP_001107921.2">
    <property type="nucleotide sequence ID" value="NM_001114449.2"/>
</dbReference>
<feature type="domain" description="Peptidase S1" evidence="13">
    <location>
        <begin position="218"/>
        <end position="455"/>
    </location>
</feature>
<dbReference type="InterPro" id="IPR033116">
    <property type="entry name" value="TRYPSIN_SER"/>
</dbReference>
<evidence type="ECO:0000256" key="3">
    <source>
        <dbReference type="ARBA" id="ARBA00022536"/>
    </source>
</evidence>
<keyword evidence="15" id="KW-1185">Reference proteome</keyword>
<dbReference type="KEGG" id="dre:793504"/>
<keyword evidence="9" id="KW-0325">Glycoprotein</keyword>
<dbReference type="PANTHER" id="PTHR24255:SF29">
    <property type="entry name" value="COMPLEMENT COMPONENT 1, S SUBCOMPONENT"/>
    <property type="match status" value="1"/>
</dbReference>
<evidence type="ECO:0000256" key="10">
    <source>
        <dbReference type="PROSITE-ProRule" id="PRU00302"/>
    </source>
</evidence>
<dbReference type="ZFIN" id="ZDB-GENE-030131-4645">
    <property type="gene designation" value="c1s.2"/>
</dbReference>
<dbReference type="AlphaFoldDB" id="A0A8M1NG05"/>
<dbReference type="Gene3D" id="2.40.10.10">
    <property type="entry name" value="Trypsin-like serine proteases"/>
    <property type="match status" value="1"/>
</dbReference>
<dbReference type="AGR" id="ZFIN:ZDB-GENE-030131-4645"/>
<keyword evidence="3" id="KW-0245">EGF-like domain</keyword>
<dbReference type="SMART" id="SM00020">
    <property type="entry name" value="Tryp_SPc"/>
    <property type="match status" value="1"/>
</dbReference>
<proteinExistence type="predicted"/>
<dbReference type="FunFam" id="2.40.10.10:FF:000054">
    <property type="entry name" value="Complement C1r subcomponent"/>
    <property type="match status" value="1"/>
</dbReference>
<reference evidence="16" key="2">
    <citation type="submission" date="2025-08" db="UniProtKB">
        <authorList>
            <consortium name="RefSeq"/>
        </authorList>
    </citation>
    <scope>IDENTIFICATION</scope>
    <source>
        <strain evidence="16">Tuebingen</strain>
    </source>
</reference>
<dbReference type="Gene3D" id="2.60.120.290">
    <property type="entry name" value="Spermadhesin, CUB domain"/>
    <property type="match status" value="1"/>
</dbReference>
<dbReference type="GO" id="GO:0005576">
    <property type="term" value="C:extracellular region"/>
    <property type="evidence" value="ECO:0007669"/>
    <property type="project" value="UniProtKB-SubCell"/>
</dbReference>
<evidence type="ECO:0000256" key="7">
    <source>
        <dbReference type="ARBA" id="ARBA00022859"/>
    </source>
</evidence>
<evidence type="ECO:0000256" key="4">
    <source>
        <dbReference type="ARBA" id="ARBA00022588"/>
    </source>
</evidence>
<evidence type="ECO:0000313" key="17">
    <source>
        <dbReference type="ZFIN" id="ZDB-GENE-030131-4645"/>
    </source>
</evidence>
<evidence type="ECO:0000256" key="1">
    <source>
        <dbReference type="ARBA" id="ARBA00004613"/>
    </source>
</evidence>
<dbReference type="Gene3D" id="2.10.70.10">
    <property type="entry name" value="Complement Module, domain 1"/>
    <property type="match status" value="1"/>
</dbReference>
<evidence type="ECO:0000259" key="13">
    <source>
        <dbReference type="PROSITE" id="PS50240"/>
    </source>
</evidence>
<dbReference type="PRINTS" id="PR00722">
    <property type="entry name" value="CHYMOTRYPSIN"/>
</dbReference>
<feature type="signal peptide" evidence="11 16">
    <location>
        <begin position="1"/>
        <end position="20"/>
    </location>
</feature>
<dbReference type="InterPro" id="IPR035914">
    <property type="entry name" value="Sperma_CUB_dom_sf"/>
</dbReference>
<dbReference type="InterPro" id="IPR043504">
    <property type="entry name" value="Peptidase_S1_PA_chymotrypsin"/>
</dbReference>
<dbReference type="SUPFAM" id="SSF49854">
    <property type="entry name" value="Spermadhesin, CUB domain"/>
    <property type="match status" value="1"/>
</dbReference>
<sequence precursor="true">MSEKMLIFCLLWASVDVCECDLAMFGEVSSPQYPNPYPVDFMQHWKLEVPDGYQIQLTINHLDIKPSPNCCNNFLMVVFNNKVLWKFCGQNFTDRFHPGEKPILAPGSHLQLFFLSDDSNLKSHTGFTASYKAVAVDCGIPELSELMELSEKDPPTTYLKQISLKCKSEFYQLDKKGNFTCNAEGNWVSENGEKLTKIFPKCEPVCGINMEDLSAGRVFGGKPARSGEIPWQLLHKSSPRGSATLISDYWALTAASLVDGNENRNMSWLGGIVNAQDTNAVFMETEKIIIHPNYKKVDKDGRQSDFNNDIALIKMSAMVPLGPNIRPVCLPKKTDEAVKEGMMGTVSGFGVYGRTVSKLLRYGHVHVYSLKSCVSGDLPVSDNMFCAGDDVHGIDSCSGDSGGPLFFPMLGDGTEEHRYVVKGIVSWGPICAKTITKGYYTKVQNYLDWIEETMAKNS</sequence>
<dbReference type="FunFam" id="2.60.120.290:FF:000012">
    <property type="entry name" value="mannan-binding lectin serine protease 1 isoform X1"/>
    <property type="match status" value="1"/>
</dbReference>
<dbReference type="InterPro" id="IPR000436">
    <property type="entry name" value="Sushi_SCR_CCP_dom"/>
</dbReference>
<evidence type="ECO:0000313" key="16">
    <source>
        <dbReference type="RefSeq" id="NP_001107921.2"/>
    </source>
</evidence>
<dbReference type="PROSITE" id="PS01180">
    <property type="entry name" value="CUB"/>
    <property type="match status" value="1"/>
</dbReference>
<dbReference type="SUPFAM" id="SSF50494">
    <property type="entry name" value="Trypsin-like serine proteases"/>
    <property type="match status" value="1"/>
</dbReference>
<dbReference type="FunFam" id="2.10.70.10:FF:000016">
    <property type="entry name" value="Mannan-binding lectin serine protease 1"/>
    <property type="match status" value="1"/>
</dbReference>
<organism evidence="15 16">
    <name type="scientific">Danio rerio</name>
    <name type="common">Zebrafish</name>
    <name type="synonym">Brachydanio rerio</name>
    <dbReference type="NCBI Taxonomy" id="7955"/>
    <lineage>
        <taxon>Eukaryota</taxon>
        <taxon>Metazoa</taxon>
        <taxon>Chordata</taxon>
        <taxon>Craniata</taxon>
        <taxon>Vertebrata</taxon>
        <taxon>Euteleostomi</taxon>
        <taxon>Actinopterygii</taxon>
        <taxon>Neopterygii</taxon>
        <taxon>Teleostei</taxon>
        <taxon>Ostariophysi</taxon>
        <taxon>Cypriniformes</taxon>
        <taxon>Danionidae</taxon>
        <taxon>Danioninae</taxon>
        <taxon>Danio</taxon>
    </lineage>
</organism>